<keyword evidence="1" id="KW-0812">Transmembrane</keyword>
<protein>
    <submittedName>
        <fullName evidence="2">Uncharacterized protein</fullName>
    </submittedName>
</protein>
<reference evidence="2 3" key="1">
    <citation type="submission" date="2016-03" db="EMBL/GenBank/DDBJ databases">
        <title>How can Kluyveromyces marxianus grow so fast - potential evolutionary course in Saccharomyces Complex revealed by comparative genomics.</title>
        <authorList>
            <person name="Mo W."/>
            <person name="Lu W."/>
            <person name="Yang X."/>
            <person name="Qi J."/>
            <person name="Lv H."/>
        </authorList>
    </citation>
    <scope>NUCLEOTIDE SEQUENCE [LARGE SCALE GENOMIC DNA]</scope>
    <source>
        <strain evidence="2 3">FIM1</strain>
    </source>
</reference>
<evidence type="ECO:0000256" key="1">
    <source>
        <dbReference type="SAM" id="Phobius"/>
    </source>
</evidence>
<organism evidence="2 3">
    <name type="scientific">Kluyveromyces marxianus</name>
    <name type="common">Yeast</name>
    <name type="synonym">Candida kefyr</name>
    <dbReference type="NCBI Taxonomy" id="4911"/>
    <lineage>
        <taxon>Eukaryota</taxon>
        <taxon>Fungi</taxon>
        <taxon>Dikarya</taxon>
        <taxon>Ascomycota</taxon>
        <taxon>Saccharomycotina</taxon>
        <taxon>Saccharomycetes</taxon>
        <taxon>Saccharomycetales</taxon>
        <taxon>Saccharomycetaceae</taxon>
        <taxon>Kluyveromyces</taxon>
    </lineage>
</organism>
<sequence length="153" mass="17524">MRIEACFYLYYYTNTNTKILSINVSDAIDFSTSHTHASKKLFSRVFHVTRPPQTQKFFRNIPKCRSFGATATATATATKGPLTLHGTPAFFFLKKKKKKKKKKKIFLFFSIFDCFVSFSSSLAPKFSRSTQVSGLYASISRVMSFLTPRKQVW</sequence>
<dbReference type="Proteomes" id="UP000422736">
    <property type="component" value="Chromosome 5"/>
</dbReference>
<evidence type="ECO:0000313" key="3">
    <source>
        <dbReference type="Proteomes" id="UP000422736"/>
    </source>
</evidence>
<accession>A0ABX6F0H8</accession>
<gene>
    <name evidence="2" type="ORF">FIM1_3593</name>
</gene>
<dbReference type="EMBL" id="CP015058">
    <property type="protein sequence ID" value="QGN16867.1"/>
    <property type="molecule type" value="Genomic_DNA"/>
</dbReference>
<name>A0ABX6F0H8_KLUMA</name>
<keyword evidence="3" id="KW-1185">Reference proteome</keyword>
<keyword evidence="1" id="KW-0472">Membrane</keyword>
<evidence type="ECO:0000313" key="2">
    <source>
        <dbReference type="EMBL" id="QGN16867.1"/>
    </source>
</evidence>
<feature type="transmembrane region" description="Helical" evidence="1">
    <location>
        <begin position="105"/>
        <end position="123"/>
    </location>
</feature>
<keyword evidence="1" id="KW-1133">Transmembrane helix</keyword>
<proteinExistence type="predicted"/>